<reference evidence="2 3" key="1">
    <citation type="submission" date="2021-04" db="EMBL/GenBank/DDBJ databases">
        <title>Paenibacillus sp. DLE-14 whole genome sequence.</title>
        <authorList>
            <person name="Ham Y.J."/>
        </authorList>
    </citation>
    <scope>NUCLEOTIDE SEQUENCE [LARGE SCALE GENOMIC DNA]</scope>
    <source>
        <strain evidence="2 3">DLE-14</strain>
    </source>
</reference>
<evidence type="ECO:0008006" key="4">
    <source>
        <dbReference type="Google" id="ProtNLM"/>
    </source>
</evidence>
<comment type="caution">
    <text evidence="2">The sequence shown here is derived from an EMBL/GenBank/DDBJ whole genome shotgun (WGS) entry which is preliminary data.</text>
</comment>
<evidence type="ECO:0000313" key="2">
    <source>
        <dbReference type="EMBL" id="MBP3967013.1"/>
    </source>
</evidence>
<feature type="compositionally biased region" description="Basic and acidic residues" evidence="1">
    <location>
        <begin position="1"/>
        <end position="16"/>
    </location>
</feature>
<evidence type="ECO:0000313" key="3">
    <source>
        <dbReference type="Proteomes" id="UP000673394"/>
    </source>
</evidence>
<name>A0ABS5CMD0_9BACL</name>
<feature type="region of interest" description="Disordered" evidence="1">
    <location>
        <begin position="1"/>
        <end position="26"/>
    </location>
</feature>
<gene>
    <name evidence="2" type="ORF">I8J30_30470</name>
</gene>
<dbReference type="RefSeq" id="WP_210664178.1">
    <property type="nucleotide sequence ID" value="NZ_JAGKSP010000029.1"/>
</dbReference>
<keyword evidence="3" id="KW-1185">Reference proteome</keyword>
<proteinExistence type="predicted"/>
<sequence>MVTRDSKEPTAKRGKVEGASGGDPNRFSRRLLAALGFIVRMMFFRHPEALR</sequence>
<evidence type="ECO:0000256" key="1">
    <source>
        <dbReference type="SAM" id="MobiDB-lite"/>
    </source>
</evidence>
<dbReference type="Proteomes" id="UP000673394">
    <property type="component" value="Unassembled WGS sequence"/>
</dbReference>
<accession>A0ABS5CMD0</accession>
<dbReference type="EMBL" id="JAGKSP010000029">
    <property type="protein sequence ID" value="MBP3967013.1"/>
    <property type="molecule type" value="Genomic_DNA"/>
</dbReference>
<organism evidence="2 3">
    <name type="scientific">Paenibacillus lignilyticus</name>
    <dbReference type="NCBI Taxonomy" id="1172615"/>
    <lineage>
        <taxon>Bacteria</taxon>
        <taxon>Bacillati</taxon>
        <taxon>Bacillota</taxon>
        <taxon>Bacilli</taxon>
        <taxon>Bacillales</taxon>
        <taxon>Paenibacillaceae</taxon>
        <taxon>Paenibacillus</taxon>
    </lineage>
</organism>
<protein>
    <recommendedName>
        <fullName evidence="4">Lipid A biosynthesis lauroyl acyltransferase</fullName>
    </recommendedName>
</protein>